<protein>
    <submittedName>
        <fullName evidence="4">Uncharacterized protein</fullName>
    </submittedName>
</protein>
<keyword evidence="3" id="KW-1185">Reference proteome</keyword>
<evidence type="ECO:0000256" key="2">
    <source>
        <dbReference type="SAM" id="SignalP"/>
    </source>
</evidence>
<feature type="chain" id="PRO_5040377620" evidence="2">
    <location>
        <begin position="29"/>
        <end position="388"/>
    </location>
</feature>
<keyword evidence="2" id="KW-0732">Signal</keyword>
<organism evidence="3 4">
    <name type="scientific">Fopius arisanus</name>
    <dbReference type="NCBI Taxonomy" id="64838"/>
    <lineage>
        <taxon>Eukaryota</taxon>
        <taxon>Metazoa</taxon>
        <taxon>Ecdysozoa</taxon>
        <taxon>Arthropoda</taxon>
        <taxon>Hexapoda</taxon>
        <taxon>Insecta</taxon>
        <taxon>Pterygota</taxon>
        <taxon>Neoptera</taxon>
        <taxon>Endopterygota</taxon>
        <taxon>Hymenoptera</taxon>
        <taxon>Apocrita</taxon>
        <taxon>Ichneumonoidea</taxon>
        <taxon>Braconidae</taxon>
        <taxon>Opiinae</taxon>
        <taxon>Fopius</taxon>
    </lineage>
</organism>
<reference evidence="4" key="1">
    <citation type="submission" date="2025-08" db="UniProtKB">
        <authorList>
            <consortium name="RefSeq"/>
        </authorList>
    </citation>
    <scope>IDENTIFICATION</scope>
    <source>
        <strain evidence="4">USDA-PBARC FA_bdor</strain>
        <tissue evidence="4">Whole organism</tissue>
    </source>
</reference>
<accession>A0A9R1U7W7</accession>
<sequence>MQRLTMSKLVAAILIFLLINNHPNDAEGRDVEDPLRQQNKTNQPSLYKIPETMVLLKNKTYVNVTRKPRFLSGLSFLTGLGLGSIAGAAALNDPALLTVANYNIIPRLSTSTTTTTTTTMATPPTNLDLNINSSDFFPLARVPEANIHSSNYPYVLALSTNVLVNKTLRSVHQALQELQAQFERKQIVDDVDDVENEEPNNLSMYRNKDDYVVVNCTTLRDIVRASIAEQTAKDNQNFFKQAKPVVPSNTPTEPPQTDETTVQYSTTPATDTTTTMVTTTPSNLPLIQPQFDGYYYGSQSSNISGVDITSEIYAPPAQQIYSLYPPVFGSISFYPDHRPDHYETYHGASSGFNGISESYPHYENYGRSRKFPSARESKDSKGFILTKI</sequence>
<feature type="signal peptide" evidence="2">
    <location>
        <begin position="1"/>
        <end position="28"/>
    </location>
</feature>
<dbReference type="AlphaFoldDB" id="A0A9R1U7W7"/>
<dbReference type="GeneID" id="105271678"/>
<dbReference type="Proteomes" id="UP000694866">
    <property type="component" value="Unplaced"/>
</dbReference>
<evidence type="ECO:0000313" key="3">
    <source>
        <dbReference type="Proteomes" id="UP000694866"/>
    </source>
</evidence>
<proteinExistence type="predicted"/>
<dbReference type="RefSeq" id="XP_011311684.1">
    <property type="nucleotide sequence ID" value="XM_011313382.1"/>
</dbReference>
<gene>
    <name evidence="4" type="primary">LOC105271678</name>
</gene>
<evidence type="ECO:0000256" key="1">
    <source>
        <dbReference type="SAM" id="MobiDB-lite"/>
    </source>
</evidence>
<feature type="region of interest" description="Disordered" evidence="1">
    <location>
        <begin position="243"/>
        <end position="266"/>
    </location>
</feature>
<name>A0A9R1U7W7_9HYME</name>
<dbReference type="KEGG" id="fas:105271678"/>
<evidence type="ECO:0000313" key="4">
    <source>
        <dbReference type="RefSeq" id="XP_011311684.1"/>
    </source>
</evidence>
<dbReference type="OrthoDB" id="10552915at2759"/>
<feature type="compositionally biased region" description="Low complexity" evidence="1">
    <location>
        <begin position="255"/>
        <end position="266"/>
    </location>
</feature>